<dbReference type="InterPro" id="IPR017687">
    <property type="entry name" value="BamB"/>
</dbReference>
<comment type="similarity">
    <text evidence="4">Belongs to the BamB family.</text>
</comment>
<dbReference type="EMBL" id="LR778175">
    <property type="protein sequence ID" value="CAB1274925.1"/>
    <property type="molecule type" value="Genomic_DNA"/>
</dbReference>
<dbReference type="RefSeq" id="WP_197744770.1">
    <property type="nucleotide sequence ID" value="NZ_LR778175.1"/>
</dbReference>
<dbReference type="CDD" id="cd10276">
    <property type="entry name" value="BamB_YfgL"/>
    <property type="match status" value="1"/>
</dbReference>
<feature type="domain" description="Pyrrolo-quinoline quinone repeat" evidence="5">
    <location>
        <begin position="67"/>
        <end position="296"/>
    </location>
</feature>
<dbReference type="InterPro" id="IPR002372">
    <property type="entry name" value="PQQ_rpt_dom"/>
</dbReference>
<accession>A0A7G1Q8R1</accession>
<dbReference type="InterPro" id="IPR011047">
    <property type="entry name" value="Quinoprotein_ADH-like_sf"/>
</dbReference>
<dbReference type="SMART" id="SM00564">
    <property type="entry name" value="PQQ"/>
    <property type="match status" value="7"/>
</dbReference>
<dbReference type="PANTHER" id="PTHR34512:SF30">
    <property type="entry name" value="OUTER MEMBRANE PROTEIN ASSEMBLY FACTOR BAMB"/>
    <property type="match status" value="1"/>
</dbReference>
<dbReference type="PANTHER" id="PTHR34512">
    <property type="entry name" value="CELL SURFACE PROTEIN"/>
    <property type="match status" value="1"/>
</dbReference>
<dbReference type="InterPro" id="IPR015943">
    <property type="entry name" value="WD40/YVTN_repeat-like_dom_sf"/>
</dbReference>
<evidence type="ECO:0000256" key="4">
    <source>
        <dbReference type="HAMAP-Rule" id="MF_00923"/>
    </source>
</evidence>
<dbReference type="HAMAP" id="MF_00923">
    <property type="entry name" value="OM_assembly_BamB"/>
    <property type="match status" value="1"/>
</dbReference>
<dbReference type="GO" id="GO:0009279">
    <property type="term" value="C:cell outer membrane"/>
    <property type="evidence" value="ECO:0007669"/>
    <property type="project" value="UniProtKB-SubCell"/>
</dbReference>
<protein>
    <recommendedName>
        <fullName evidence="4">Outer membrane protein assembly factor BamB</fullName>
    </recommendedName>
</protein>
<dbReference type="AlphaFoldDB" id="A0A7G1Q8R1"/>
<organism evidence="6 7">
    <name type="scientific">Candidatus Nitrosacidococcus tergens</name>
    <dbReference type="NCBI Taxonomy" id="553981"/>
    <lineage>
        <taxon>Bacteria</taxon>
        <taxon>Pseudomonadati</taxon>
        <taxon>Pseudomonadota</taxon>
        <taxon>Gammaproteobacteria</taxon>
        <taxon>Chromatiales</taxon>
        <taxon>Chromatiaceae</taxon>
        <taxon>Candidatus Nitrosacidococcus</taxon>
    </lineage>
</organism>
<name>A0A7G1Q8R1_9GAMM</name>
<keyword evidence="2 4" id="KW-0472">Membrane</keyword>
<evidence type="ECO:0000313" key="6">
    <source>
        <dbReference type="EMBL" id="CAB1274925.1"/>
    </source>
</evidence>
<evidence type="ECO:0000256" key="3">
    <source>
        <dbReference type="ARBA" id="ARBA00023237"/>
    </source>
</evidence>
<sequence>MTGCSAIRQYLPEKDYSDPPMELEEFTPKIKTKILWSTRIGKGTKNHYLRLSPFIIDDQIIAVDYSGQVSAFDGISGKRQWETKLNLPLTAAGGGEHLIIVGTENAEVVALDAEKGNTLWKTAVSSEILSAPSIKEGIVVVRAVDGQIYGLNAEDGSRLWVYQYSIPSLTLRGTAVPVIDNDKVIIGLPGGKLIALSLDDGQLLWERGIVIPRGRTELDRLADINATPVLYAGYAYTVTYNGKIAAVWLTNGDVLWAREMSSYAGINIDGSNLYVTDIDNYVWALDSRTGASLWRQSKLLRRRLTAPISYDGYVVVGDYEGYLHWMSKDDGHFITRLRVKKAGIINAPLVVENRIYVTNEKGILSAVQIIED</sequence>
<dbReference type="Gene3D" id="2.130.10.10">
    <property type="entry name" value="YVTN repeat-like/Quinoprotein amine dehydrogenase"/>
    <property type="match status" value="1"/>
</dbReference>
<reference evidence="6 7" key="1">
    <citation type="submission" date="2020-03" db="EMBL/GenBank/DDBJ databases">
        <authorList>
            <person name="Picone N."/>
        </authorList>
    </citation>
    <scope>NUCLEOTIDE SEQUENCE [LARGE SCALE GENOMIC DNA]</scope>
    <source>
        <strain evidence="6">NSCAC1</strain>
    </source>
</reference>
<dbReference type="Proteomes" id="UP000516072">
    <property type="component" value="Chromosome"/>
</dbReference>
<comment type="function">
    <text evidence="4">Part of the outer membrane protein assembly complex, which is involved in assembly and insertion of beta-barrel proteins into the outer membrane.</text>
</comment>
<dbReference type="InterPro" id="IPR018391">
    <property type="entry name" value="PQQ_b-propeller_rpt"/>
</dbReference>
<dbReference type="SUPFAM" id="SSF50998">
    <property type="entry name" value="Quinoprotein alcohol dehydrogenase-like"/>
    <property type="match status" value="1"/>
</dbReference>
<comment type="subunit">
    <text evidence="4">Part of the Bam complex.</text>
</comment>
<dbReference type="GO" id="GO:0043165">
    <property type="term" value="P:Gram-negative-bacterium-type cell outer membrane assembly"/>
    <property type="evidence" value="ECO:0007669"/>
    <property type="project" value="UniProtKB-UniRule"/>
</dbReference>
<keyword evidence="7" id="KW-1185">Reference proteome</keyword>
<keyword evidence="1 4" id="KW-0732">Signal</keyword>
<comment type="subcellular location">
    <subcellularLocation>
        <location evidence="4">Cell outer membrane</location>
    </subcellularLocation>
</comment>
<dbReference type="NCBIfam" id="TIGR03300">
    <property type="entry name" value="assembly_YfgL"/>
    <property type="match status" value="1"/>
</dbReference>
<evidence type="ECO:0000313" key="7">
    <source>
        <dbReference type="Proteomes" id="UP000516072"/>
    </source>
</evidence>
<evidence type="ECO:0000256" key="2">
    <source>
        <dbReference type="ARBA" id="ARBA00023136"/>
    </source>
</evidence>
<dbReference type="Pfam" id="PF13360">
    <property type="entry name" value="PQQ_2"/>
    <property type="match status" value="1"/>
</dbReference>
<gene>
    <name evidence="4 6" type="primary">bamB</name>
    <name evidence="6" type="ORF">NSCAC_0412</name>
</gene>
<dbReference type="KEGG" id="ntg:NSCAC_0412"/>
<keyword evidence="3 4" id="KW-0998">Cell outer membrane</keyword>
<proteinExistence type="inferred from homology"/>
<evidence type="ECO:0000256" key="1">
    <source>
        <dbReference type="ARBA" id="ARBA00022729"/>
    </source>
</evidence>
<dbReference type="GO" id="GO:0051205">
    <property type="term" value="P:protein insertion into membrane"/>
    <property type="evidence" value="ECO:0007669"/>
    <property type="project" value="UniProtKB-UniRule"/>
</dbReference>
<evidence type="ECO:0000259" key="5">
    <source>
        <dbReference type="Pfam" id="PF13360"/>
    </source>
</evidence>